<evidence type="ECO:0000313" key="4">
    <source>
        <dbReference type="EMBL" id="ACJ28243.1"/>
    </source>
</evidence>
<evidence type="ECO:0000256" key="2">
    <source>
        <dbReference type="SAM" id="Phobius"/>
    </source>
</evidence>
<feature type="domain" description="HTH cro/C1-type" evidence="3">
    <location>
        <begin position="7"/>
        <end position="61"/>
    </location>
</feature>
<dbReference type="CDD" id="cd00093">
    <property type="entry name" value="HTH_XRE"/>
    <property type="match status" value="1"/>
</dbReference>
<keyword evidence="2" id="KW-1133">Transmembrane helix</keyword>
<dbReference type="InterPro" id="IPR010982">
    <property type="entry name" value="Lambda_DNA-bd_dom_sf"/>
</dbReference>
<reference evidence="4 5" key="1">
    <citation type="journal article" date="2008" name="PLoS ONE">
        <title>Environmental adaptation: genomic analysis of the piezotolerant and psychrotolerant deep-sea iron reducing bacterium Shewanella piezotolerans WP3.</title>
        <authorList>
            <person name="Wang F."/>
            <person name="Wang J."/>
            <person name="Jian H."/>
            <person name="Zhang B."/>
            <person name="Li S."/>
            <person name="Wang F."/>
            <person name="Zeng X."/>
            <person name="Gao L."/>
            <person name="Bartlett D.H."/>
            <person name="Yu J."/>
            <person name="Hu S."/>
            <person name="Xiao X."/>
        </authorList>
    </citation>
    <scope>NUCLEOTIDE SEQUENCE [LARGE SCALE GENOMIC DNA]</scope>
    <source>
        <strain evidence="5">WP3 / JCM 13877</strain>
    </source>
</reference>
<sequence>MILADKIIRLRKQCGWSQEDLAEKMNVSRQSVSKWESANSIPDLNRIITLAEIFEVSTDFLLKDETEVSETLESVSQTNLISLEQALAYTDKKVTVSELITKGVVLCVCSVVPLFFFLAMAETSRLGISGNTAAVLGVVSILIMISIAVSYFIKTNQYEDDFVAIDKQPFELAYGVHSVISDKLHRFRPRYNRRLSIAIFLFIVSFVPLMIANQLFSGGTSVLMMLIVMMLMIATGIYVISSVSAKYTAYSHILQEGGLKEGRSKRAKKAEKLAAFYWPMLVAIYLGWSLWTMNWGETWIIWPVGAVLFVALIGLVELFDKDDLHGTD</sequence>
<dbReference type="KEGG" id="swp:swp_1457"/>
<dbReference type="OrthoDB" id="9791537at2"/>
<name>B8CKR7_SHEPW</name>
<dbReference type="AlphaFoldDB" id="B8CKR7"/>
<accession>B8CKR7</accession>
<keyword evidence="1" id="KW-0238">DNA-binding</keyword>
<dbReference type="GO" id="GO:0003677">
    <property type="term" value="F:DNA binding"/>
    <property type="evidence" value="ECO:0007669"/>
    <property type="project" value="UniProtKB-KW"/>
</dbReference>
<dbReference type="PANTHER" id="PTHR46558">
    <property type="entry name" value="TRACRIPTIONAL REGULATORY PROTEIN-RELATED-RELATED"/>
    <property type="match status" value="1"/>
</dbReference>
<dbReference type="SMART" id="SM00530">
    <property type="entry name" value="HTH_XRE"/>
    <property type="match status" value="1"/>
</dbReference>
<feature type="transmembrane region" description="Helical" evidence="2">
    <location>
        <begin position="222"/>
        <end position="240"/>
    </location>
</feature>
<dbReference type="RefSeq" id="WP_020911621.1">
    <property type="nucleotide sequence ID" value="NC_011566.1"/>
</dbReference>
<feature type="transmembrane region" description="Helical" evidence="2">
    <location>
        <begin position="133"/>
        <end position="153"/>
    </location>
</feature>
<dbReference type="HOGENOM" id="CLU_060318_1_0_6"/>
<feature type="transmembrane region" description="Helical" evidence="2">
    <location>
        <begin position="273"/>
        <end position="293"/>
    </location>
</feature>
<dbReference type="PANTHER" id="PTHR46558:SF13">
    <property type="entry name" value="HTH-TYPE TRANSCRIPTIONAL REGULATOR IMMR"/>
    <property type="match status" value="1"/>
</dbReference>
<dbReference type="PROSITE" id="PS50943">
    <property type="entry name" value="HTH_CROC1"/>
    <property type="match status" value="1"/>
</dbReference>
<feature type="transmembrane region" description="Helical" evidence="2">
    <location>
        <begin position="299"/>
        <end position="319"/>
    </location>
</feature>
<dbReference type="EMBL" id="CP000472">
    <property type="protein sequence ID" value="ACJ28243.1"/>
    <property type="molecule type" value="Genomic_DNA"/>
</dbReference>
<evidence type="ECO:0000259" key="3">
    <source>
        <dbReference type="PROSITE" id="PS50943"/>
    </source>
</evidence>
<dbReference type="Gene3D" id="1.10.260.40">
    <property type="entry name" value="lambda repressor-like DNA-binding domains"/>
    <property type="match status" value="1"/>
</dbReference>
<evidence type="ECO:0000313" key="5">
    <source>
        <dbReference type="Proteomes" id="UP000000753"/>
    </source>
</evidence>
<keyword evidence="5" id="KW-1185">Reference proteome</keyword>
<proteinExistence type="predicted"/>
<keyword evidence="2" id="KW-0812">Transmembrane</keyword>
<dbReference type="Pfam" id="PF01381">
    <property type="entry name" value="HTH_3"/>
    <property type="match status" value="1"/>
</dbReference>
<dbReference type="InterPro" id="IPR001387">
    <property type="entry name" value="Cro/C1-type_HTH"/>
</dbReference>
<keyword evidence="2" id="KW-0472">Membrane</keyword>
<feature type="transmembrane region" description="Helical" evidence="2">
    <location>
        <begin position="195"/>
        <end position="216"/>
    </location>
</feature>
<dbReference type="SUPFAM" id="SSF47413">
    <property type="entry name" value="lambda repressor-like DNA-binding domains"/>
    <property type="match status" value="1"/>
</dbReference>
<dbReference type="Proteomes" id="UP000000753">
    <property type="component" value="Chromosome"/>
</dbReference>
<feature type="transmembrane region" description="Helical" evidence="2">
    <location>
        <begin position="99"/>
        <end position="121"/>
    </location>
</feature>
<protein>
    <submittedName>
        <fullName evidence="4">Helix-turn-helix motif protein</fullName>
    </submittedName>
</protein>
<gene>
    <name evidence="4" type="ordered locus">swp_1457</name>
</gene>
<organism evidence="4 5">
    <name type="scientific">Shewanella piezotolerans (strain WP3 / JCM 13877)</name>
    <dbReference type="NCBI Taxonomy" id="225849"/>
    <lineage>
        <taxon>Bacteria</taxon>
        <taxon>Pseudomonadati</taxon>
        <taxon>Pseudomonadota</taxon>
        <taxon>Gammaproteobacteria</taxon>
        <taxon>Alteromonadales</taxon>
        <taxon>Shewanellaceae</taxon>
        <taxon>Shewanella</taxon>
    </lineage>
</organism>
<evidence type="ECO:0000256" key="1">
    <source>
        <dbReference type="ARBA" id="ARBA00023125"/>
    </source>
</evidence>
<dbReference type="eggNOG" id="COG1476">
    <property type="taxonomic scope" value="Bacteria"/>
</dbReference>